<evidence type="ECO:0000256" key="7">
    <source>
        <dbReference type="SAM" id="MobiDB-lite"/>
    </source>
</evidence>
<dbReference type="EC" id="2.7.11.1" evidence="1"/>
<keyword evidence="5" id="KW-0418">Kinase</keyword>
<dbReference type="PROSITE" id="PS00108">
    <property type="entry name" value="PROTEIN_KINASE_ST"/>
    <property type="match status" value="1"/>
</dbReference>
<protein>
    <recommendedName>
        <fullName evidence="1">non-specific serine/threonine protein kinase</fullName>
        <ecNumber evidence="1">2.7.11.1</ecNumber>
    </recommendedName>
</protein>
<dbReference type="EMBL" id="JARBHA010000015">
    <property type="protein sequence ID" value="KAJ9680536.1"/>
    <property type="molecule type" value="Genomic_DNA"/>
</dbReference>
<dbReference type="SMART" id="SM00220">
    <property type="entry name" value="S_TKc"/>
    <property type="match status" value="1"/>
</dbReference>
<feature type="region of interest" description="Disordered" evidence="7">
    <location>
        <begin position="641"/>
        <end position="660"/>
    </location>
</feature>
<proteinExistence type="predicted"/>
<accession>A0AA38Z1A5</accession>
<evidence type="ECO:0000259" key="8">
    <source>
        <dbReference type="PROSITE" id="PS50011"/>
    </source>
</evidence>
<dbReference type="GO" id="GO:0004674">
    <property type="term" value="F:protein serine/threonine kinase activity"/>
    <property type="evidence" value="ECO:0007669"/>
    <property type="project" value="UniProtKB-KW"/>
</dbReference>
<dbReference type="AlphaFoldDB" id="A0AA38Z1A5"/>
<keyword evidence="10" id="KW-1185">Reference proteome</keyword>
<keyword evidence="6" id="KW-0067">ATP-binding</keyword>
<dbReference type="Gene3D" id="1.10.510.10">
    <property type="entry name" value="Transferase(Phosphotransferase) domain 1"/>
    <property type="match status" value="2"/>
</dbReference>
<feature type="domain" description="Protein kinase" evidence="8">
    <location>
        <begin position="489"/>
        <end position="951"/>
    </location>
</feature>
<evidence type="ECO:0000256" key="1">
    <source>
        <dbReference type="ARBA" id="ARBA00012513"/>
    </source>
</evidence>
<dbReference type="SUPFAM" id="SSF56112">
    <property type="entry name" value="Protein kinase-like (PK-like)"/>
    <property type="match status" value="1"/>
</dbReference>
<feature type="compositionally biased region" description="Polar residues" evidence="7">
    <location>
        <begin position="713"/>
        <end position="726"/>
    </location>
</feature>
<dbReference type="InterPro" id="IPR000719">
    <property type="entry name" value="Prot_kinase_dom"/>
</dbReference>
<keyword evidence="2" id="KW-0723">Serine/threonine-protein kinase</keyword>
<evidence type="ECO:0000313" key="9">
    <source>
        <dbReference type="EMBL" id="KAJ9680536.1"/>
    </source>
</evidence>
<feature type="compositionally biased region" description="Basic and acidic residues" evidence="7">
    <location>
        <begin position="969"/>
        <end position="982"/>
    </location>
</feature>
<name>A0AA38Z1A5_VITRO</name>
<gene>
    <name evidence="9" type="ORF">PVL29_019762</name>
</gene>
<dbReference type="InterPro" id="IPR011009">
    <property type="entry name" value="Kinase-like_dom_sf"/>
</dbReference>
<sequence length="991" mass="110840">MAGLYLTNTEHCTVTAEDREKAWHILAILLSIGRPVRPEELALKCEFLGASPELVRFLCTVPSSPLLLMENGLVTASAPAVLQIGRRICTLKRSWNGDVKTYFRKRKGSTVDSMLWSLSKKRLNLPSEKVDGVESVAGEGSRNLLQDPNGGQNNFPKENAITVTKNMNFLPVDLPSSEWNSQILNEELAATPLLLDSNTENSIFSIKDVDHVDGKHENGTNGTICKDLMCSEHTSKCLNNIFITETDLNIPKLIQEERVLACKSGMGSALLMSKFGNAVSCKEAHHIELRNDSGVTATFCLKVDKQNTASAVKAGMSYIHSCEAPMQLVKDTRTQVEIKEDASSNSGTSKEEKKNLDLLEEAAKNDQVLSKDSELQNPINIVNMEREQIKKVENHGMFPSDEGFSAQEHPTKSFVNLKAAQKIVLPSQSRVLLESNSPRLSDQCNISQKVISMRQKIKQSHKNNMHAKENISAPEDMLEKKKLPHFESFVIEEEEGSGGYGTVYRAQRKDNGKQVALKCPHANAQTRYVYNELKMLERFGGRNFIIKYEGSFKGKTGECFVLEHVEHDRPEVLKREIDVFQLQWYGYCMFKALAYLHRQGVVHRDVKPGNFLFSRKLNKGYLIDFNLALDLQRKYASGSKSKSSFEVPLPLSKSSPSTKDKKFMRGKYEGIVGPKATLEPNNMKKMANADPLKTHPDFGGRNIFRSQGADGSGITSTKDVTSTRTPSAERLREPLPSLGRKELISLAQHAMQGPNQDAINIPASQRKRVAAPGKVDEKIVYLSPMPLHSMGVAVTGAGLMRSKGDGKHKKEGPCVGTKGFRAPEVLFRSLHQGSKVDIWSAGVTLLYLMVGRSPFVGDPKQNIKDIMKLRGSEDLWEVAKLHNCESSFPVELFDIQFLPSVELKHWCKLNTKRPEFFKLIPRSLFDLVDKCLTVNPRLRISAEEALRHEFFAPCHESLRKQRMLRRGPRLESGDYRSGHLEHGNSQVSLDL</sequence>
<reference evidence="9 10" key="1">
    <citation type="journal article" date="2023" name="BMC Biotechnol.">
        <title>Vitis rotundifolia cv Carlos genome sequencing.</title>
        <authorList>
            <person name="Huff M."/>
            <person name="Hulse-Kemp A."/>
            <person name="Scheffler B."/>
            <person name="Youngblood R."/>
            <person name="Simpson S."/>
            <person name="Babiker E."/>
            <person name="Staton M."/>
        </authorList>
    </citation>
    <scope>NUCLEOTIDE SEQUENCE [LARGE SCALE GENOMIC DNA]</scope>
    <source>
        <tissue evidence="9">Leaf</tissue>
    </source>
</reference>
<evidence type="ECO:0000256" key="5">
    <source>
        <dbReference type="ARBA" id="ARBA00022777"/>
    </source>
</evidence>
<organism evidence="9 10">
    <name type="scientific">Vitis rotundifolia</name>
    <name type="common">Muscadine grape</name>
    <dbReference type="NCBI Taxonomy" id="103349"/>
    <lineage>
        <taxon>Eukaryota</taxon>
        <taxon>Viridiplantae</taxon>
        <taxon>Streptophyta</taxon>
        <taxon>Embryophyta</taxon>
        <taxon>Tracheophyta</taxon>
        <taxon>Spermatophyta</taxon>
        <taxon>Magnoliopsida</taxon>
        <taxon>eudicotyledons</taxon>
        <taxon>Gunneridae</taxon>
        <taxon>Pentapetalae</taxon>
        <taxon>rosids</taxon>
        <taxon>Vitales</taxon>
        <taxon>Vitaceae</taxon>
        <taxon>Viteae</taxon>
        <taxon>Vitis</taxon>
    </lineage>
</organism>
<feature type="compositionally biased region" description="Low complexity" evidence="7">
    <location>
        <begin position="648"/>
        <end position="657"/>
    </location>
</feature>
<keyword evidence="4" id="KW-0547">Nucleotide-binding</keyword>
<feature type="region of interest" description="Disordered" evidence="7">
    <location>
        <begin position="969"/>
        <end position="991"/>
    </location>
</feature>
<dbReference type="GO" id="GO:0005524">
    <property type="term" value="F:ATP binding"/>
    <property type="evidence" value="ECO:0007669"/>
    <property type="project" value="UniProtKB-KW"/>
</dbReference>
<dbReference type="PANTHER" id="PTHR44167:SF23">
    <property type="entry name" value="CDC7 KINASE, ISOFORM A-RELATED"/>
    <property type="match status" value="1"/>
</dbReference>
<keyword evidence="3" id="KW-0808">Transferase</keyword>
<evidence type="ECO:0000256" key="2">
    <source>
        <dbReference type="ARBA" id="ARBA00022527"/>
    </source>
</evidence>
<dbReference type="GO" id="GO:0044773">
    <property type="term" value="P:mitotic DNA damage checkpoint signaling"/>
    <property type="evidence" value="ECO:0007669"/>
    <property type="project" value="TreeGrafter"/>
</dbReference>
<dbReference type="Proteomes" id="UP001168098">
    <property type="component" value="Unassembled WGS sequence"/>
</dbReference>
<evidence type="ECO:0000313" key="10">
    <source>
        <dbReference type="Proteomes" id="UP001168098"/>
    </source>
</evidence>
<dbReference type="Pfam" id="PF00069">
    <property type="entry name" value="Pkinase"/>
    <property type="match status" value="2"/>
</dbReference>
<evidence type="ECO:0000256" key="4">
    <source>
        <dbReference type="ARBA" id="ARBA00022741"/>
    </source>
</evidence>
<feature type="region of interest" description="Disordered" evidence="7">
    <location>
        <begin position="705"/>
        <end position="729"/>
    </location>
</feature>
<comment type="caution">
    <text evidence="9">The sequence shown here is derived from an EMBL/GenBank/DDBJ whole genome shotgun (WGS) entry which is preliminary data.</text>
</comment>
<dbReference type="FunFam" id="1.10.510.10:FF:001725">
    <property type="entry name" value="Kinase like protein"/>
    <property type="match status" value="1"/>
</dbReference>
<dbReference type="FunFam" id="1.10.510.10:FF:001893">
    <property type="entry name" value="Probable serine/threonine-protein kinase DDB_G0291918"/>
    <property type="match status" value="1"/>
</dbReference>
<evidence type="ECO:0000256" key="6">
    <source>
        <dbReference type="ARBA" id="ARBA00022840"/>
    </source>
</evidence>
<dbReference type="GO" id="GO:0005634">
    <property type="term" value="C:nucleus"/>
    <property type="evidence" value="ECO:0007669"/>
    <property type="project" value="TreeGrafter"/>
</dbReference>
<dbReference type="PANTHER" id="PTHR44167">
    <property type="entry name" value="OVARIAN-SPECIFIC SERINE/THREONINE-PROTEIN KINASE LOK-RELATED"/>
    <property type="match status" value="1"/>
</dbReference>
<dbReference type="PROSITE" id="PS50011">
    <property type="entry name" value="PROTEIN_KINASE_DOM"/>
    <property type="match status" value="1"/>
</dbReference>
<evidence type="ECO:0000256" key="3">
    <source>
        <dbReference type="ARBA" id="ARBA00022679"/>
    </source>
</evidence>
<dbReference type="InterPro" id="IPR008271">
    <property type="entry name" value="Ser/Thr_kinase_AS"/>
</dbReference>